<dbReference type="Proteomes" id="UP000663868">
    <property type="component" value="Unassembled WGS sequence"/>
</dbReference>
<reference evidence="1" key="1">
    <citation type="submission" date="2021-02" db="EMBL/GenBank/DDBJ databases">
        <authorList>
            <person name="Nowell W R."/>
        </authorList>
    </citation>
    <scope>NUCLEOTIDE SEQUENCE</scope>
</reference>
<accession>A0A820QPK9</accession>
<proteinExistence type="predicted"/>
<organism evidence="1 2">
    <name type="scientific">Adineta steineri</name>
    <dbReference type="NCBI Taxonomy" id="433720"/>
    <lineage>
        <taxon>Eukaryota</taxon>
        <taxon>Metazoa</taxon>
        <taxon>Spiralia</taxon>
        <taxon>Gnathifera</taxon>
        <taxon>Rotifera</taxon>
        <taxon>Eurotatoria</taxon>
        <taxon>Bdelloidea</taxon>
        <taxon>Adinetida</taxon>
        <taxon>Adinetidae</taxon>
        <taxon>Adineta</taxon>
    </lineage>
</organism>
<evidence type="ECO:0000313" key="1">
    <source>
        <dbReference type="EMBL" id="CAF4425988.1"/>
    </source>
</evidence>
<comment type="caution">
    <text evidence="1">The sequence shown here is derived from an EMBL/GenBank/DDBJ whole genome shotgun (WGS) entry which is preliminary data.</text>
</comment>
<gene>
    <name evidence="1" type="ORF">KXQ929_LOCUS52487</name>
</gene>
<dbReference type="AlphaFoldDB" id="A0A820QPK9"/>
<dbReference type="EMBL" id="CAJOBB010027866">
    <property type="protein sequence ID" value="CAF4425988.1"/>
    <property type="molecule type" value="Genomic_DNA"/>
</dbReference>
<protein>
    <submittedName>
        <fullName evidence="1">Uncharacterized protein</fullName>
    </submittedName>
</protein>
<sequence length="64" mass="7406">MSNIVENKTRDHQSTDIIKSNINSSNNFDVQRVYETFVTALREPDNPKSPIGTQDYMNGYRELL</sequence>
<feature type="non-terminal residue" evidence="1">
    <location>
        <position position="64"/>
    </location>
</feature>
<name>A0A820QPK9_9BILA</name>
<evidence type="ECO:0000313" key="2">
    <source>
        <dbReference type="Proteomes" id="UP000663868"/>
    </source>
</evidence>